<name>A0A2P5DA00_PARAD</name>
<evidence type="ECO:0000313" key="1">
    <source>
        <dbReference type="EMBL" id="PON70125.1"/>
    </source>
</evidence>
<dbReference type="Proteomes" id="UP000237105">
    <property type="component" value="Unassembled WGS sequence"/>
</dbReference>
<dbReference type="AlphaFoldDB" id="A0A2P5DA00"/>
<proteinExistence type="predicted"/>
<accession>A0A2P5DA00</accession>
<sequence length="101" mass="10973">MVTNYAIPRHTICDIIRNVNLKKLLKMSFCAKLVLPCQFPKISTYIPAMDTSSPLQGGDPLLAAWRLRVALIGRIEVALPRTCLSAVGVMTGSLDGTTMPS</sequence>
<dbReference type="EMBL" id="JXTB01000052">
    <property type="protein sequence ID" value="PON70125.1"/>
    <property type="molecule type" value="Genomic_DNA"/>
</dbReference>
<organism evidence="1 2">
    <name type="scientific">Parasponia andersonii</name>
    <name type="common">Sponia andersonii</name>
    <dbReference type="NCBI Taxonomy" id="3476"/>
    <lineage>
        <taxon>Eukaryota</taxon>
        <taxon>Viridiplantae</taxon>
        <taxon>Streptophyta</taxon>
        <taxon>Embryophyta</taxon>
        <taxon>Tracheophyta</taxon>
        <taxon>Spermatophyta</taxon>
        <taxon>Magnoliopsida</taxon>
        <taxon>eudicotyledons</taxon>
        <taxon>Gunneridae</taxon>
        <taxon>Pentapetalae</taxon>
        <taxon>rosids</taxon>
        <taxon>fabids</taxon>
        <taxon>Rosales</taxon>
        <taxon>Cannabaceae</taxon>
        <taxon>Parasponia</taxon>
    </lineage>
</organism>
<protein>
    <submittedName>
        <fullName evidence="1">Uncharacterized protein</fullName>
    </submittedName>
</protein>
<reference evidence="2" key="1">
    <citation type="submission" date="2016-06" db="EMBL/GenBank/DDBJ databases">
        <title>Parallel loss of symbiosis genes in relatives of nitrogen-fixing non-legume Parasponia.</title>
        <authorList>
            <person name="Van Velzen R."/>
            <person name="Holmer R."/>
            <person name="Bu F."/>
            <person name="Rutten L."/>
            <person name="Van Zeijl A."/>
            <person name="Liu W."/>
            <person name="Santuari L."/>
            <person name="Cao Q."/>
            <person name="Sharma T."/>
            <person name="Shen D."/>
            <person name="Roswanjaya Y."/>
            <person name="Wardhani T."/>
            <person name="Kalhor M.S."/>
            <person name="Jansen J."/>
            <person name="Van den Hoogen J."/>
            <person name="Gungor B."/>
            <person name="Hartog M."/>
            <person name="Hontelez J."/>
            <person name="Verver J."/>
            <person name="Yang W.-C."/>
            <person name="Schijlen E."/>
            <person name="Repin R."/>
            <person name="Schilthuizen M."/>
            <person name="Schranz E."/>
            <person name="Heidstra R."/>
            <person name="Miyata K."/>
            <person name="Fedorova E."/>
            <person name="Kohlen W."/>
            <person name="Bisseling T."/>
            <person name="Smit S."/>
            <person name="Geurts R."/>
        </authorList>
    </citation>
    <scope>NUCLEOTIDE SEQUENCE [LARGE SCALE GENOMIC DNA]</scope>
    <source>
        <strain evidence="2">cv. WU1-14</strain>
    </source>
</reference>
<evidence type="ECO:0000313" key="2">
    <source>
        <dbReference type="Proteomes" id="UP000237105"/>
    </source>
</evidence>
<keyword evidence="2" id="KW-1185">Reference proteome</keyword>
<comment type="caution">
    <text evidence="1">The sequence shown here is derived from an EMBL/GenBank/DDBJ whole genome shotgun (WGS) entry which is preliminary data.</text>
</comment>
<gene>
    <name evidence="1" type="ORF">PanWU01x14_083000</name>
</gene>